<dbReference type="Proteomes" id="UP000011086">
    <property type="component" value="Unassembled WGS sequence"/>
</dbReference>
<sequence>MSNISLITAAILCIVIQPGKCLTLRVSNCTCKTGEDIALRKAARELPVKTP</sequence>
<reference evidence="2" key="1">
    <citation type="journal article" date="2012" name="PLoS Genet.">
        <title>Comparative analysis of the genomes of two field isolates of the rice blast fungus Magnaporthe oryzae.</title>
        <authorList>
            <person name="Xue M."/>
            <person name="Yang J."/>
            <person name="Li Z."/>
            <person name="Hu S."/>
            <person name="Yao N."/>
            <person name="Dean R.A."/>
            <person name="Zhao W."/>
            <person name="Shen M."/>
            <person name="Zhang H."/>
            <person name="Li C."/>
            <person name="Liu L."/>
            <person name="Cao L."/>
            <person name="Xu X."/>
            <person name="Xing Y."/>
            <person name="Hsiang T."/>
            <person name="Zhang Z."/>
            <person name="Xu J.R."/>
            <person name="Peng Y.L."/>
        </authorList>
    </citation>
    <scope>NUCLEOTIDE SEQUENCE</scope>
    <source>
        <strain evidence="2">Y34</strain>
    </source>
</reference>
<dbReference type="EMBL" id="JH793912">
    <property type="protein sequence ID" value="ELQ37709.1"/>
    <property type="molecule type" value="Genomic_DNA"/>
</dbReference>
<protein>
    <submittedName>
        <fullName evidence="2">Uncharacterized protein</fullName>
    </submittedName>
</protein>
<evidence type="ECO:0000256" key="1">
    <source>
        <dbReference type="SAM" id="SignalP"/>
    </source>
</evidence>
<feature type="chain" id="PRO_5041701363" evidence="1">
    <location>
        <begin position="22"/>
        <end position="51"/>
    </location>
</feature>
<dbReference type="AlphaFoldDB" id="A0AA97NWT3"/>
<proteinExistence type="predicted"/>
<accession>A0AA97NWT3</accession>
<organism evidence="2">
    <name type="scientific">Pyricularia oryzae (strain Y34)</name>
    <name type="common">Rice blast fungus</name>
    <name type="synonym">Magnaporthe oryzae</name>
    <dbReference type="NCBI Taxonomy" id="1143189"/>
    <lineage>
        <taxon>Eukaryota</taxon>
        <taxon>Fungi</taxon>
        <taxon>Dikarya</taxon>
        <taxon>Ascomycota</taxon>
        <taxon>Pezizomycotina</taxon>
        <taxon>Sordariomycetes</taxon>
        <taxon>Sordariomycetidae</taxon>
        <taxon>Magnaporthales</taxon>
        <taxon>Pyriculariaceae</taxon>
        <taxon>Pyricularia</taxon>
    </lineage>
</organism>
<name>A0AA97NWT3_PYRO3</name>
<keyword evidence="1" id="KW-0732">Signal</keyword>
<feature type="signal peptide" evidence="1">
    <location>
        <begin position="1"/>
        <end position="21"/>
    </location>
</feature>
<evidence type="ECO:0000313" key="2">
    <source>
        <dbReference type="EMBL" id="ELQ37709.1"/>
    </source>
</evidence>
<gene>
    <name evidence="2" type="ORF">OOU_Y34scaffold00581g9</name>
</gene>